<feature type="domain" description="Carboxymuconolactone decarboxylase-like" evidence="2">
    <location>
        <begin position="31"/>
        <end position="97"/>
    </location>
</feature>
<keyword evidence="4" id="KW-1185">Reference proteome</keyword>
<name>C3X2I1_9BURK</name>
<dbReference type="InterPro" id="IPR003779">
    <property type="entry name" value="CMD-like"/>
</dbReference>
<organism evidence="3 4">
    <name type="scientific">Oxalobacter paraformigenes</name>
    <dbReference type="NCBI Taxonomy" id="556268"/>
    <lineage>
        <taxon>Bacteria</taxon>
        <taxon>Pseudomonadati</taxon>
        <taxon>Pseudomonadota</taxon>
        <taxon>Betaproteobacteria</taxon>
        <taxon>Burkholderiales</taxon>
        <taxon>Oxalobacteraceae</taxon>
        <taxon>Oxalobacter</taxon>
    </lineage>
</organism>
<accession>C3X2I1</accession>
<sequence length="249" mass="26695">MKMKMASMLASAAIALLCMVHFAKAQPMNTAQEQTLDARQEKIVAIAAFTANGDLPGLKTALNEGLDAGLTVNEIKEILIQMYAYTGFPRSLNGIHAFMDVMAEREGKGISDPAGEVPAALPAGTDRDEYGERVRMTLSGVTARPPESGYQLFTPGIDTFLKEHLFADIFGRGVLDYASREIATVSALAALSGTEGQLLFHMGAAMNVGVTESQMKNLLSVLNGKIGPKEAETAGKVYARVLENRAKKR</sequence>
<dbReference type="AlphaFoldDB" id="C3X2I1"/>
<dbReference type="GO" id="GO:0051920">
    <property type="term" value="F:peroxiredoxin activity"/>
    <property type="evidence" value="ECO:0007669"/>
    <property type="project" value="InterPro"/>
</dbReference>
<dbReference type="PANTHER" id="PTHR33570:SF2">
    <property type="entry name" value="CARBOXYMUCONOLACTONE DECARBOXYLASE-LIKE DOMAIN-CONTAINING PROTEIN"/>
    <property type="match status" value="1"/>
</dbReference>
<feature type="signal peptide" evidence="1">
    <location>
        <begin position="1"/>
        <end position="25"/>
    </location>
</feature>
<evidence type="ECO:0000256" key="1">
    <source>
        <dbReference type="SAM" id="SignalP"/>
    </source>
</evidence>
<feature type="chain" id="PRO_5002934056" description="Carboxymuconolactone decarboxylase-like domain-containing protein" evidence="1">
    <location>
        <begin position="26"/>
        <end position="249"/>
    </location>
</feature>
<dbReference type="RefSeq" id="WP_005876396.1">
    <property type="nucleotide sequence ID" value="NZ_CABMNL010000001.1"/>
</dbReference>
<evidence type="ECO:0000313" key="3">
    <source>
        <dbReference type="EMBL" id="EEO27417.1"/>
    </source>
</evidence>
<dbReference type="SUPFAM" id="SSF69118">
    <property type="entry name" value="AhpD-like"/>
    <property type="match status" value="1"/>
</dbReference>
<dbReference type="EMBL" id="ACDP02000026">
    <property type="protein sequence ID" value="EEO27417.1"/>
    <property type="molecule type" value="Genomic_DNA"/>
</dbReference>
<dbReference type="InterPro" id="IPR029032">
    <property type="entry name" value="AhpD-like"/>
</dbReference>
<dbReference type="HOGENOM" id="CLU_093841_0_0_4"/>
<dbReference type="Pfam" id="PF02627">
    <property type="entry name" value="CMD"/>
    <property type="match status" value="2"/>
</dbReference>
<gene>
    <name evidence="3" type="ORF">OFAG_00570</name>
</gene>
<comment type="caution">
    <text evidence="3">The sequence shown here is derived from an EMBL/GenBank/DDBJ whole genome shotgun (WGS) entry which is preliminary data.</text>
</comment>
<proteinExistence type="predicted"/>
<dbReference type="Proteomes" id="UP000003973">
    <property type="component" value="Unassembled WGS sequence"/>
</dbReference>
<dbReference type="PANTHER" id="PTHR33570">
    <property type="entry name" value="4-CARBOXYMUCONOLACTONE DECARBOXYLASE FAMILY PROTEIN"/>
    <property type="match status" value="1"/>
</dbReference>
<keyword evidence="1" id="KW-0732">Signal</keyword>
<protein>
    <recommendedName>
        <fullName evidence="2">Carboxymuconolactone decarboxylase-like domain-containing protein</fullName>
    </recommendedName>
</protein>
<evidence type="ECO:0000259" key="2">
    <source>
        <dbReference type="Pfam" id="PF02627"/>
    </source>
</evidence>
<feature type="domain" description="Carboxymuconolactone decarboxylase-like" evidence="2">
    <location>
        <begin position="158"/>
        <end position="220"/>
    </location>
</feature>
<dbReference type="InterPro" id="IPR052512">
    <property type="entry name" value="4CMD/NDH-1_regulator"/>
</dbReference>
<evidence type="ECO:0000313" key="4">
    <source>
        <dbReference type="Proteomes" id="UP000003973"/>
    </source>
</evidence>
<dbReference type="eggNOG" id="COG0599">
    <property type="taxonomic scope" value="Bacteria"/>
</dbReference>
<dbReference type="Gene3D" id="1.20.1290.10">
    <property type="entry name" value="AhpD-like"/>
    <property type="match status" value="1"/>
</dbReference>
<reference evidence="3" key="1">
    <citation type="submission" date="2011-10" db="EMBL/GenBank/DDBJ databases">
        <title>The Genome Sequence of Oxalobacter formigenes HOxBLS.</title>
        <authorList>
            <consortium name="The Broad Institute Genome Sequencing Platform"/>
            <person name="Earl A."/>
            <person name="Ward D."/>
            <person name="Feldgarden M."/>
            <person name="Gevers D."/>
            <person name="Allison M.J."/>
            <person name="Humphrey S."/>
            <person name="Young S.K."/>
            <person name="Zeng Q."/>
            <person name="Gargeya S."/>
            <person name="Fitzgerald M."/>
            <person name="Haas B."/>
            <person name="Abouelleil A."/>
            <person name="Alvarado L."/>
            <person name="Arachchi H.M."/>
            <person name="Berlin A."/>
            <person name="Brown A."/>
            <person name="Chapman S.B."/>
            <person name="Chen Z."/>
            <person name="Dunbar C."/>
            <person name="Freedman E."/>
            <person name="Gearin G."/>
            <person name="Goldberg J."/>
            <person name="Griggs A."/>
            <person name="Gujja S."/>
            <person name="Heiman D."/>
            <person name="Howarth C."/>
            <person name="Larson L."/>
            <person name="Lui A."/>
            <person name="MacDonald P.J.P."/>
            <person name="Montmayeur A."/>
            <person name="Murphy C."/>
            <person name="Neiman D."/>
            <person name="Pearson M."/>
            <person name="Priest M."/>
            <person name="Roberts A."/>
            <person name="Saif S."/>
            <person name="Shea T."/>
            <person name="Shenoy N."/>
            <person name="Sisk P."/>
            <person name="Stolte C."/>
            <person name="Sykes S."/>
            <person name="Wortman J."/>
            <person name="Nusbaum C."/>
            <person name="Birren B."/>
        </authorList>
    </citation>
    <scope>NUCLEOTIDE SEQUENCE [LARGE SCALE GENOMIC DNA]</scope>
    <source>
        <strain evidence="3">HOxBLS</strain>
    </source>
</reference>